<dbReference type="Proteomes" id="UP000054560">
    <property type="component" value="Unassembled WGS sequence"/>
</dbReference>
<gene>
    <name evidence="1" type="ORF">SARC_06794</name>
</gene>
<dbReference type="EMBL" id="KQ242098">
    <property type="protein sequence ID" value="KNC80852.1"/>
    <property type="molecule type" value="Genomic_DNA"/>
</dbReference>
<reference evidence="1 2" key="1">
    <citation type="submission" date="2011-02" db="EMBL/GenBank/DDBJ databases">
        <title>The Genome Sequence of Sphaeroforma arctica JP610.</title>
        <authorList>
            <consortium name="The Broad Institute Genome Sequencing Platform"/>
            <person name="Russ C."/>
            <person name="Cuomo C."/>
            <person name="Young S.K."/>
            <person name="Zeng Q."/>
            <person name="Gargeya S."/>
            <person name="Alvarado L."/>
            <person name="Berlin A."/>
            <person name="Chapman S.B."/>
            <person name="Chen Z."/>
            <person name="Freedman E."/>
            <person name="Gellesch M."/>
            <person name="Goldberg J."/>
            <person name="Griggs A."/>
            <person name="Gujja S."/>
            <person name="Heilman E."/>
            <person name="Heiman D."/>
            <person name="Howarth C."/>
            <person name="Mehta T."/>
            <person name="Neiman D."/>
            <person name="Pearson M."/>
            <person name="Roberts A."/>
            <person name="Saif S."/>
            <person name="Shea T."/>
            <person name="Shenoy N."/>
            <person name="Sisk P."/>
            <person name="Stolte C."/>
            <person name="Sykes S."/>
            <person name="White J."/>
            <person name="Yandava C."/>
            <person name="Burger G."/>
            <person name="Gray M.W."/>
            <person name="Holland P.W.H."/>
            <person name="King N."/>
            <person name="Lang F.B.F."/>
            <person name="Roger A.J."/>
            <person name="Ruiz-Trillo I."/>
            <person name="Haas B."/>
            <person name="Nusbaum C."/>
            <person name="Birren B."/>
        </authorList>
    </citation>
    <scope>NUCLEOTIDE SEQUENCE [LARGE SCALE GENOMIC DNA]</scope>
    <source>
        <strain evidence="1 2">JP610</strain>
    </source>
</reference>
<accession>A0A0L0FVI5</accession>
<dbReference type="RefSeq" id="XP_014154754.1">
    <property type="nucleotide sequence ID" value="XM_014299279.1"/>
</dbReference>
<organism evidence="1 2">
    <name type="scientific">Sphaeroforma arctica JP610</name>
    <dbReference type="NCBI Taxonomy" id="667725"/>
    <lineage>
        <taxon>Eukaryota</taxon>
        <taxon>Ichthyosporea</taxon>
        <taxon>Ichthyophonida</taxon>
        <taxon>Sphaeroforma</taxon>
    </lineage>
</organism>
<proteinExistence type="predicted"/>
<evidence type="ECO:0000313" key="2">
    <source>
        <dbReference type="Proteomes" id="UP000054560"/>
    </source>
</evidence>
<sequence length="171" mass="19814">MSVVNQLCRYLSLLIWHPIVTVQKFLEYCAYIFSDASPDSVFQPPVMWIQRTADAYLKFHGVSVLDVQKIPDDGPVMFVMNHQTYAFEVPIFMSILYLRTGRWPRGLADHMHWYCPHKVILVYFGAILGTREVTSAHMRNKDDIIVYPGGANEVMRLRNAGKYILTWGERT</sequence>
<evidence type="ECO:0000313" key="1">
    <source>
        <dbReference type="EMBL" id="KNC80852.1"/>
    </source>
</evidence>
<name>A0A0L0FVI5_9EUKA</name>
<evidence type="ECO:0008006" key="3">
    <source>
        <dbReference type="Google" id="ProtNLM"/>
    </source>
</evidence>
<dbReference type="PANTHER" id="PTHR22753:SF14">
    <property type="entry name" value="MONOACYLGLYCEROL_DIACYLGLYCEROL O-ACYLTRANSFERASE"/>
    <property type="match status" value="1"/>
</dbReference>
<dbReference type="GO" id="GO:0016020">
    <property type="term" value="C:membrane"/>
    <property type="evidence" value="ECO:0007669"/>
    <property type="project" value="TreeGrafter"/>
</dbReference>
<dbReference type="GeneID" id="25907298"/>
<feature type="non-terminal residue" evidence="1">
    <location>
        <position position="171"/>
    </location>
</feature>
<protein>
    <recommendedName>
        <fullName evidence="3">Phospholipid/glycerol acyltransferase domain-containing protein</fullName>
    </recommendedName>
</protein>
<dbReference type="AlphaFoldDB" id="A0A0L0FVI5"/>
<dbReference type="PANTHER" id="PTHR22753">
    <property type="entry name" value="TRANSMEMBRANE PROTEIN 68"/>
    <property type="match status" value="1"/>
</dbReference>
<dbReference type="STRING" id="667725.A0A0L0FVI5"/>
<keyword evidence="2" id="KW-1185">Reference proteome</keyword>
<dbReference type="OrthoDB" id="437794at2759"/>
<dbReference type="SUPFAM" id="SSF69593">
    <property type="entry name" value="Glycerol-3-phosphate (1)-acyltransferase"/>
    <property type="match status" value="1"/>
</dbReference>